<keyword evidence="4" id="KW-1185">Reference proteome</keyword>
<proteinExistence type="predicted"/>
<gene>
    <name evidence="3" type="ORF">SAMN04489742_2925</name>
</gene>
<dbReference type="STRING" id="37928.SAMN04489742_2925"/>
<sequence length="181" mass="18392">MKIKLSGAAALMTAALLGLTGCGGGDESGTEAPPPAEETTAMPETTESAPGGASAPASGEAGAMAGSQLMTAETDLGEIVVDGEGMTVYYFTKDEKGSGVSNCTGDCLVAWPPVLTEGDAPEVEGITAEVGTIDTPDGKKQVTIDGMPIYYWQNDKAPGDVDGQGVNDVWYVVAPDGQMIR</sequence>
<feature type="region of interest" description="Disordered" evidence="1">
    <location>
        <begin position="24"/>
        <end position="62"/>
    </location>
</feature>
<dbReference type="KEGG" id="acry:AC20117_02845"/>
<keyword evidence="2" id="KW-0732">Signal</keyword>
<keyword evidence="3" id="KW-0449">Lipoprotein</keyword>
<evidence type="ECO:0000313" key="4">
    <source>
        <dbReference type="Proteomes" id="UP000181917"/>
    </source>
</evidence>
<dbReference type="OrthoDB" id="597632at2"/>
<dbReference type="PROSITE" id="PS51257">
    <property type="entry name" value="PROKAR_LIPOPROTEIN"/>
    <property type="match status" value="1"/>
</dbReference>
<accession>A0A1H1EH09</accession>
<reference evidence="3 4" key="1">
    <citation type="submission" date="2016-10" db="EMBL/GenBank/DDBJ databases">
        <authorList>
            <person name="de Groot N.N."/>
        </authorList>
    </citation>
    <scope>NUCLEOTIDE SEQUENCE [LARGE SCALE GENOMIC DNA]</scope>
    <source>
        <strain evidence="3 4">DSM 20117</strain>
    </source>
</reference>
<dbReference type="PANTHER" id="PTHR39335:SF1">
    <property type="entry name" value="BLL4220 PROTEIN"/>
    <property type="match status" value="1"/>
</dbReference>
<evidence type="ECO:0000313" key="3">
    <source>
        <dbReference type="EMBL" id="SDQ87840.1"/>
    </source>
</evidence>
<dbReference type="Pfam" id="PF03640">
    <property type="entry name" value="Lipoprotein_15"/>
    <property type="match status" value="2"/>
</dbReference>
<dbReference type="GO" id="GO:0043448">
    <property type="term" value="P:alkane catabolic process"/>
    <property type="evidence" value="ECO:0007669"/>
    <property type="project" value="TreeGrafter"/>
</dbReference>
<feature type="compositionally biased region" description="Low complexity" evidence="1">
    <location>
        <begin position="37"/>
        <end position="62"/>
    </location>
</feature>
<organism evidence="3 4">
    <name type="scientific">Crystallibacter crystallopoietes</name>
    <dbReference type="NCBI Taxonomy" id="37928"/>
    <lineage>
        <taxon>Bacteria</taxon>
        <taxon>Bacillati</taxon>
        <taxon>Actinomycetota</taxon>
        <taxon>Actinomycetes</taxon>
        <taxon>Micrococcales</taxon>
        <taxon>Micrococcaceae</taxon>
        <taxon>Crystallibacter</taxon>
    </lineage>
</organism>
<feature type="chain" id="PRO_5039432202" evidence="2">
    <location>
        <begin position="21"/>
        <end position="181"/>
    </location>
</feature>
<dbReference type="RefSeq" id="WP_074701069.1">
    <property type="nucleotide sequence ID" value="NZ_CP018863.1"/>
</dbReference>
<protein>
    <submittedName>
        <fullName evidence="3">Predicted lipoprotein with conserved Yx(FWY)xxD motif</fullName>
    </submittedName>
</protein>
<name>A0A1H1EH09_9MICC</name>
<dbReference type="EMBL" id="FNKH01000002">
    <property type="protein sequence ID" value="SDQ87840.1"/>
    <property type="molecule type" value="Genomic_DNA"/>
</dbReference>
<dbReference type="InterPro" id="IPR005297">
    <property type="entry name" value="Lipoprotein_repeat"/>
</dbReference>
<feature type="signal peptide" evidence="2">
    <location>
        <begin position="1"/>
        <end position="20"/>
    </location>
</feature>
<dbReference type="AlphaFoldDB" id="A0A1H1EH09"/>
<dbReference type="Proteomes" id="UP000181917">
    <property type="component" value="Unassembled WGS sequence"/>
</dbReference>
<dbReference type="PANTHER" id="PTHR39335">
    <property type="entry name" value="BLL4220 PROTEIN"/>
    <property type="match status" value="1"/>
</dbReference>
<evidence type="ECO:0000256" key="1">
    <source>
        <dbReference type="SAM" id="MobiDB-lite"/>
    </source>
</evidence>
<evidence type="ECO:0000256" key="2">
    <source>
        <dbReference type="SAM" id="SignalP"/>
    </source>
</evidence>